<evidence type="ECO:0000313" key="3">
    <source>
        <dbReference type="RefSeq" id="XP_022310538.1"/>
    </source>
</evidence>
<dbReference type="RefSeq" id="XP_022310538.1">
    <property type="nucleotide sequence ID" value="XM_022454830.1"/>
</dbReference>
<feature type="chain" id="PRO_5034690199" evidence="1">
    <location>
        <begin position="21"/>
        <end position="168"/>
    </location>
</feature>
<feature type="signal peptide" evidence="1">
    <location>
        <begin position="1"/>
        <end position="20"/>
    </location>
</feature>
<reference evidence="3" key="1">
    <citation type="submission" date="2025-08" db="UniProtKB">
        <authorList>
            <consortium name="RefSeq"/>
        </authorList>
    </citation>
    <scope>IDENTIFICATION</scope>
    <source>
        <tissue evidence="3">Whole sample</tissue>
    </source>
</reference>
<name>A0A8B8C4A6_CRAVI</name>
<keyword evidence="2" id="KW-1185">Reference proteome</keyword>
<sequence>METLALFLAVLCYGHLATEGSPLRIEWTGLDDPWGLLRILRTGYNAGDIGERVSVDGQDQYMEIENLHQRCSCPGDKPIGCECKEKIILQNDGRGRFPKSNDINSQANDVRQLPFTKRQVASEMPPFIRILPPGNFFRVAWEAQESDYGRREVEESYKRHFPRLTTQS</sequence>
<organism evidence="2 3">
    <name type="scientific">Crassostrea virginica</name>
    <name type="common">Eastern oyster</name>
    <dbReference type="NCBI Taxonomy" id="6565"/>
    <lineage>
        <taxon>Eukaryota</taxon>
        <taxon>Metazoa</taxon>
        <taxon>Spiralia</taxon>
        <taxon>Lophotrochozoa</taxon>
        <taxon>Mollusca</taxon>
        <taxon>Bivalvia</taxon>
        <taxon>Autobranchia</taxon>
        <taxon>Pteriomorphia</taxon>
        <taxon>Ostreida</taxon>
        <taxon>Ostreoidea</taxon>
        <taxon>Ostreidae</taxon>
        <taxon>Crassostrea</taxon>
    </lineage>
</organism>
<accession>A0A8B8C4A6</accession>
<evidence type="ECO:0000313" key="2">
    <source>
        <dbReference type="Proteomes" id="UP000694844"/>
    </source>
</evidence>
<protein>
    <submittedName>
        <fullName evidence="3">Uncharacterized protein LOC111115913</fullName>
    </submittedName>
</protein>
<dbReference type="Proteomes" id="UP000694844">
    <property type="component" value="Chromosome 9"/>
</dbReference>
<gene>
    <name evidence="3" type="primary">LOC111115913</name>
</gene>
<evidence type="ECO:0000256" key="1">
    <source>
        <dbReference type="SAM" id="SignalP"/>
    </source>
</evidence>
<dbReference type="GeneID" id="111115913"/>
<proteinExistence type="predicted"/>
<dbReference type="KEGG" id="cvn:111115913"/>
<dbReference type="AlphaFoldDB" id="A0A8B8C4A6"/>
<keyword evidence="1" id="KW-0732">Signal</keyword>